<dbReference type="EMBL" id="CP058952">
    <property type="protein sequence ID" value="QLI82951.1"/>
    <property type="molecule type" value="Genomic_DNA"/>
</dbReference>
<sequence length="167" mass="18550">MSKSKKVALADAKSARESGIFFPLPLCVLQSPEFVLLSAYGVKLLIDLLSQWRLNNNGYLSPSWALMQARGWKSKATLAKALKELESADWIIRTRQGGRNRASLYAVSFQRIDDHHRGKPLDVAATRSPPSYWRKTMPPLIKIANPTPPSGAIDERLPQQVGQKLAA</sequence>
<evidence type="ECO:0000313" key="1">
    <source>
        <dbReference type="EMBL" id="QLI82951.1"/>
    </source>
</evidence>
<dbReference type="AlphaFoldDB" id="A0A7D5VBJ7"/>
<reference evidence="1 2" key="1">
    <citation type="journal article" date="2016" name="Int. J. Syst. Evol. Microbiol.">
        <title>Chitinibacter fontanus sp. nov., isolated from a spring.</title>
        <authorList>
            <person name="Sheu S.Y."/>
            <person name="Li Y.S."/>
            <person name="Young C.C."/>
            <person name="Chen W.M."/>
        </authorList>
    </citation>
    <scope>NUCLEOTIDE SEQUENCE [LARGE SCALE GENOMIC DNA]</scope>
    <source>
        <strain evidence="1 2">STM-7</strain>
    </source>
</reference>
<dbReference type="KEGG" id="cfon:HZU75_16280"/>
<organism evidence="1 2">
    <name type="scientific">Chitinibacter fontanus</name>
    <dbReference type="NCBI Taxonomy" id="1737446"/>
    <lineage>
        <taxon>Bacteria</taxon>
        <taxon>Pseudomonadati</taxon>
        <taxon>Pseudomonadota</taxon>
        <taxon>Betaproteobacteria</taxon>
        <taxon>Neisseriales</taxon>
        <taxon>Chitinibacteraceae</taxon>
        <taxon>Chitinibacter</taxon>
    </lineage>
</organism>
<proteinExistence type="predicted"/>
<evidence type="ECO:0008006" key="3">
    <source>
        <dbReference type="Google" id="ProtNLM"/>
    </source>
</evidence>
<dbReference type="RefSeq" id="WP_180307024.1">
    <property type="nucleotide sequence ID" value="NZ_CP058952.1"/>
</dbReference>
<protein>
    <recommendedName>
        <fullName evidence="3">Helix-turn-helix domain-containing protein</fullName>
    </recommendedName>
</protein>
<keyword evidence="2" id="KW-1185">Reference proteome</keyword>
<dbReference type="Proteomes" id="UP000510822">
    <property type="component" value="Chromosome"/>
</dbReference>
<accession>A0A7D5VBJ7</accession>
<gene>
    <name evidence="1" type="ORF">HZU75_16280</name>
</gene>
<name>A0A7D5VBJ7_9NEIS</name>
<evidence type="ECO:0000313" key="2">
    <source>
        <dbReference type="Proteomes" id="UP000510822"/>
    </source>
</evidence>